<gene>
    <name evidence="7" type="ORF">HHL11_10820</name>
</gene>
<evidence type="ECO:0000313" key="7">
    <source>
        <dbReference type="EMBL" id="NML44244.1"/>
    </source>
</evidence>
<evidence type="ECO:0000256" key="4">
    <source>
        <dbReference type="SAM" id="MobiDB-lite"/>
    </source>
</evidence>
<dbReference type="PANTHER" id="PTHR34597:SF3">
    <property type="entry name" value="OUTER MEMBRANE TRANSPORTER CDIB"/>
    <property type="match status" value="1"/>
</dbReference>
<accession>A0A848H0Z5</accession>
<dbReference type="InterPro" id="IPR013686">
    <property type="entry name" value="Polypept-transport_assoc_ShlB"/>
</dbReference>
<evidence type="ECO:0000259" key="5">
    <source>
        <dbReference type="Pfam" id="PF03865"/>
    </source>
</evidence>
<evidence type="ECO:0000256" key="2">
    <source>
        <dbReference type="ARBA" id="ARBA00022692"/>
    </source>
</evidence>
<dbReference type="Proteomes" id="UP000541185">
    <property type="component" value="Unassembled WGS sequence"/>
</dbReference>
<dbReference type="AlphaFoldDB" id="A0A848H0Z5"/>
<evidence type="ECO:0000256" key="1">
    <source>
        <dbReference type="ARBA" id="ARBA00022452"/>
    </source>
</evidence>
<sequence>MLALASLAAAAWAQPASRVTPRDLRPEPPPSSSAPALPESAPQQAPAAASLQVTVAGIEVVGGYPEFVTATKQLAAPFAQRRVTVGELYKLAESLENLYRSEGYLLVRAVIPPQQLNDGGVFRINILDGFIESVDAGALPERVRDSVKDLLAPLVGQARLRNNAVERALTLAGRAPGVTLRSTLAPGTRAGGSVLVLEGEHALVAGSYAADSRLSEALGPWQGTIQLRANQPLGHGEQAYVYVSGDPNPGRMLRSEARRRVAGGGVIVPIGPDGLAFNAEYTWSDTKNPGSFYVPPTQSGFERASLRLSYPLLLTRDSEVTLTGSFDASSQWTQVPLFDLTLNQDRLRVFRLGVDAGGAVGEIGRWRASGLFSHGVSRFGARGWDDVYESGVPFSRPGAEPRFSKLEASASWEQLLKYGLSWRANVRGQHAAGGALPSAELFSLDGEDALSSFPSGTLSDDSGWTARTELARQFTLSLGDAPWPLAPYVFYAGGKPHSELGVHAGYSTSYGAGVRSNWKALSLSLEWGRGTLRPGGYAETQLFAKGQVVF</sequence>
<dbReference type="Pfam" id="PF03865">
    <property type="entry name" value="ShlB"/>
    <property type="match status" value="1"/>
</dbReference>
<feature type="domain" description="Polypeptide-transport-associated ShlB-type" evidence="6">
    <location>
        <begin position="66"/>
        <end position="129"/>
    </location>
</feature>
<evidence type="ECO:0000259" key="6">
    <source>
        <dbReference type="Pfam" id="PF08479"/>
    </source>
</evidence>
<reference evidence="7 8" key="1">
    <citation type="submission" date="2020-04" db="EMBL/GenBank/DDBJ databases">
        <title>Ramlibacter sp. G-1-2-2 isolated from soil.</title>
        <authorList>
            <person name="Dahal R.H."/>
        </authorList>
    </citation>
    <scope>NUCLEOTIDE SEQUENCE [LARGE SCALE GENOMIC DNA]</scope>
    <source>
        <strain evidence="7 8">G-1-2-2</strain>
    </source>
</reference>
<dbReference type="GO" id="GO:0008320">
    <property type="term" value="F:protein transmembrane transporter activity"/>
    <property type="evidence" value="ECO:0007669"/>
    <property type="project" value="TreeGrafter"/>
</dbReference>
<dbReference type="Gene3D" id="2.40.160.50">
    <property type="entry name" value="membrane protein fhac: a member of the omp85/tpsb transporter family"/>
    <property type="match status" value="1"/>
</dbReference>
<feature type="compositionally biased region" description="Low complexity" evidence="4">
    <location>
        <begin position="33"/>
        <end position="43"/>
    </location>
</feature>
<evidence type="ECO:0000313" key="8">
    <source>
        <dbReference type="Proteomes" id="UP000541185"/>
    </source>
</evidence>
<proteinExistence type="predicted"/>
<dbReference type="InterPro" id="IPR005565">
    <property type="entry name" value="Hemolysn_activator_HlyB_C"/>
</dbReference>
<keyword evidence="1" id="KW-1134">Transmembrane beta strand</keyword>
<keyword evidence="8" id="KW-1185">Reference proteome</keyword>
<keyword evidence="3" id="KW-0998">Cell outer membrane</keyword>
<dbReference type="EMBL" id="JABBFX010000001">
    <property type="protein sequence ID" value="NML44244.1"/>
    <property type="molecule type" value="Genomic_DNA"/>
</dbReference>
<feature type="region of interest" description="Disordered" evidence="4">
    <location>
        <begin position="11"/>
        <end position="43"/>
    </location>
</feature>
<name>A0A848H0Z5_9BURK</name>
<comment type="caution">
    <text evidence="7">The sequence shown here is derived from an EMBL/GenBank/DDBJ whole genome shotgun (WGS) entry which is preliminary data.</text>
</comment>
<dbReference type="Pfam" id="PF08479">
    <property type="entry name" value="POTRA_2"/>
    <property type="match status" value="1"/>
</dbReference>
<dbReference type="GO" id="GO:0098046">
    <property type="term" value="C:type V protein secretion system complex"/>
    <property type="evidence" value="ECO:0007669"/>
    <property type="project" value="TreeGrafter"/>
</dbReference>
<dbReference type="GO" id="GO:0046819">
    <property type="term" value="P:protein secretion by the type V secretion system"/>
    <property type="evidence" value="ECO:0007669"/>
    <property type="project" value="TreeGrafter"/>
</dbReference>
<protein>
    <submittedName>
        <fullName evidence="7">ShlB/FhaC/HecB family hemolysin secretion/activation protein</fullName>
    </submittedName>
</protein>
<organism evidence="7 8">
    <name type="scientific">Ramlibacter agri</name>
    <dbReference type="NCBI Taxonomy" id="2728837"/>
    <lineage>
        <taxon>Bacteria</taxon>
        <taxon>Pseudomonadati</taxon>
        <taxon>Pseudomonadota</taxon>
        <taxon>Betaproteobacteria</taxon>
        <taxon>Burkholderiales</taxon>
        <taxon>Comamonadaceae</taxon>
        <taxon>Ramlibacter</taxon>
    </lineage>
</organism>
<dbReference type="Gene3D" id="3.10.20.310">
    <property type="entry name" value="membrane protein fhac"/>
    <property type="match status" value="1"/>
</dbReference>
<dbReference type="PANTHER" id="PTHR34597">
    <property type="entry name" value="SLR1661 PROTEIN"/>
    <property type="match status" value="1"/>
</dbReference>
<keyword evidence="2" id="KW-0812">Transmembrane</keyword>
<keyword evidence="1" id="KW-0472">Membrane</keyword>
<evidence type="ECO:0000256" key="3">
    <source>
        <dbReference type="ARBA" id="ARBA00023237"/>
    </source>
</evidence>
<dbReference type="RefSeq" id="WP_169418390.1">
    <property type="nucleotide sequence ID" value="NZ_JABBFX010000001.1"/>
</dbReference>
<dbReference type="InterPro" id="IPR051544">
    <property type="entry name" value="TPS_OM_transporter"/>
</dbReference>
<feature type="domain" description="Haemolysin activator HlyB C-terminal" evidence="5">
    <location>
        <begin position="191"/>
        <end position="514"/>
    </location>
</feature>